<evidence type="ECO:0000313" key="7">
    <source>
        <dbReference type="EMBL" id="GAA0396651.1"/>
    </source>
</evidence>
<dbReference type="RefSeq" id="WP_167177900.1">
    <property type="nucleotide sequence ID" value="NZ_BAAAEJ010000008.1"/>
</dbReference>
<dbReference type="EC" id="1.17.4.1" evidence="2"/>
<organism evidence="7 8">
    <name type="scientific">Brevundimonas terrae</name>
    <dbReference type="NCBI Taxonomy" id="363631"/>
    <lineage>
        <taxon>Bacteria</taxon>
        <taxon>Pseudomonadati</taxon>
        <taxon>Pseudomonadota</taxon>
        <taxon>Alphaproteobacteria</taxon>
        <taxon>Caulobacterales</taxon>
        <taxon>Caulobacteraceae</taxon>
        <taxon>Brevundimonas</taxon>
    </lineage>
</organism>
<evidence type="ECO:0000259" key="6">
    <source>
        <dbReference type="Pfam" id="PF12637"/>
    </source>
</evidence>
<accession>A0ABN0YIJ7</accession>
<evidence type="ECO:0000313" key="8">
    <source>
        <dbReference type="Proteomes" id="UP001500791"/>
    </source>
</evidence>
<sequence length="838" mass="89621">MSGAFDFDNAVRGLEVESRRIERPSSVASVSAPSSWTDARIEAWLDWLEPRLSPAHARRLASDGDIGQALAHWLQPLVQRALDDGLFETATASVLLCGLQRGWVAPAVSEAAQTLNSLPLSEPDAAARLDDFRRHARGARLSAMALATVEEALNGVSNAVIRCEGPREACGSPKTNPALARAAAHALRCGASDADIVRAIEGEPLGSSSSAVSPRLVIEAERDLLAAGGSLALQLAEASIEGDVVITFDPADALALSQATLETRIQFDLETLYKDTGSNWQSVLETLVSSWTVLSVLMVPAHPNASPRLAFGLGGLADLALRLDYDNPADLARETATFVRAHYTAASVRLADRLGHADDAETCHAGLRLFIQEGEAALRLGLSPFAHRDLYQTGDGEPAPRLRPSIAHALGHQGCDSAERHLFGTRTLAGETAISFETLHDLGFTELELEGLEQALASVEYMEDAFRSPVLDGGFIRDVLGQDPASDAPLLPRLGFSQADICATQAQVLGYPDLTQWPDAPPALAEWLALTADDIEAEIVAALDGLSDTPAPLRIDLDWDETLVDGARAISHAAREGVRALSLRRARPPADFGFDADIPPAEPVTPEIAATSNAPQTRVVERVVERDRTRRKLPDRRKGYIQKAAVGGHKVYIHTGEYEDGELGEIFIDMHKEGAAFRSLMNNFAIAISIGLQYGVPLDEFVDAFVFTRFEPAGRVTGNDSIRSATSILDYIFRELGVSYLDRTELANAAGESSDGLDSPNNDAETVPAARFISKGFARGATPDNLVVVPFGKKQDRPTPAPTVSDATACPSCGDFALQNRGGGWTCDSCGVSPQMQG</sequence>
<evidence type="ECO:0000256" key="5">
    <source>
        <dbReference type="ARBA" id="ARBA00047754"/>
    </source>
</evidence>
<protein>
    <recommendedName>
        <fullName evidence="2">ribonucleoside-diphosphate reductase</fullName>
        <ecNumber evidence="2">1.17.4.1</ecNumber>
    </recommendedName>
</protein>
<name>A0ABN0YIJ7_9CAUL</name>
<gene>
    <name evidence="7" type="ORF">GCM10009093_24130</name>
</gene>
<keyword evidence="3" id="KW-0237">DNA synthesis</keyword>
<comment type="caution">
    <text evidence="7">The sequence shown here is derived from an EMBL/GenBank/DDBJ whole genome shotgun (WGS) entry which is preliminary data.</text>
</comment>
<evidence type="ECO:0000256" key="3">
    <source>
        <dbReference type="ARBA" id="ARBA00022634"/>
    </source>
</evidence>
<keyword evidence="4" id="KW-0547">Nucleotide-binding</keyword>
<dbReference type="Pfam" id="PF12637">
    <property type="entry name" value="TSCPD"/>
    <property type="match status" value="1"/>
</dbReference>
<evidence type="ECO:0000256" key="1">
    <source>
        <dbReference type="ARBA" id="ARBA00007405"/>
    </source>
</evidence>
<dbReference type="Proteomes" id="UP001500791">
    <property type="component" value="Unassembled WGS sequence"/>
</dbReference>
<comment type="similarity">
    <text evidence="1">Belongs to the ribonucleoside diphosphate reductase class-2 family.</text>
</comment>
<evidence type="ECO:0000256" key="4">
    <source>
        <dbReference type="ARBA" id="ARBA00022741"/>
    </source>
</evidence>
<keyword evidence="8" id="KW-1185">Reference proteome</keyword>
<evidence type="ECO:0000256" key="2">
    <source>
        <dbReference type="ARBA" id="ARBA00012274"/>
    </source>
</evidence>
<reference evidence="7 8" key="1">
    <citation type="journal article" date="2019" name="Int. J. Syst. Evol. Microbiol.">
        <title>The Global Catalogue of Microorganisms (GCM) 10K type strain sequencing project: providing services to taxonomists for standard genome sequencing and annotation.</title>
        <authorList>
            <consortium name="The Broad Institute Genomics Platform"/>
            <consortium name="The Broad Institute Genome Sequencing Center for Infectious Disease"/>
            <person name="Wu L."/>
            <person name="Ma J."/>
        </authorList>
    </citation>
    <scope>NUCLEOTIDE SEQUENCE [LARGE SCALE GENOMIC DNA]</scope>
    <source>
        <strain evidence="7 8">JCM 13476</strain>
    </source>
</reference>
<dbReference type="EMBL" id="BAAAEJ010000008">
    <property type="protein sequence ID" value="GAA0396651.1"/>
    <property type="molecule type" value="Genomic_DNA"/>
</dbReference>
<dbReference type="InterPro" id="IPR024434">
    <property type="entry name" value="TSCPD_dom"/>
</dbReference>
<feature type="domain" description="TSCPD" evidence="6">
    <location>
        <begin position="633"/>
        <end position="736"/>
    </location>
</feature>
<comment type="catalytic activity">
    <reaction evidence="5">
        <text>a 2'-deoxyribonucleoside 5'-diphosphate + [thioredoxin]-disulfide + H2O = a ribonucleoside 5'-diphosphate + [thioredoxin]-dithiol</text>
        <dbReference type="Rhea" id="RHEA:23252"/>
        <dbReference type="Rhea" id="RHEA-COMP:10698"/>
        <dbReference type="Rhea" id="RHEA-COMP:10700"/>
        <dbReference type="ChEBI" id="CHEBI:15377"/>
        <dbReference type="ChEBI" id="CHEBI:29950"/>
        <dbReference type="ChEBI" id="CHEBI:50058"/>
        <dbReference type="ChEBI" id="CHEBI:57930"/>
        <dbReference type="ChEBI" id="CHEBI:73316"/>
        <dbReference type="EC" id="1.17.4.1"/>
    </reaction>
</comment>
<proteinExistence type="inferred from homology"/>